<proteinExistence type="predicted"/>
<dbReference type="AlphaFoldDB" id="A0A0F9IHY6"/>
<organism evidence="1">
    <name type="scientific">marine sediment metagenome</name>
    <dbReference type="NCBI Taxonomy" id="412755"/>
    <lineage>
        <taxon>unclassified sequences</taxon>
        <taxon>metagenomes</taxon>
        <taxon>ecological metagenomes</taxon>
    </lineage>
</organism>
<comment type="caution">
    <text evidence="1">The sequence shown here is derived from an EMBL/GenBank/DDBJ whole genome shotgun (WGS) entry which is preliminary data.</text>
</comment>
<protein>
    <submittedName>
        <fullName evidence="1">Uncharacterized protein</fullName>
    </submittedName>
</protein>
<gene>
    <name evidence="1" type="ORF">LCGC14_1874810</name>
</gene>
<reference evidence="1" key="1">
    <citation type="journal article" date="2015" name="Nature">
        <title>Complex archaea that bridge the gap between prokaryotes and eukaryotes.</title>
        <authorList>
            <person name="Spang A."/>
            <person name="Saw J.H."/>
            <person name="Jorgensen S.L."/>
            <person name="Zaremba-Niedzwiedzka K."/>
            <person name="Martijn J."/>
            <person name="Lind A.E."/>
            <person name="van Eijk R."/>
            <person name="Schleper C."/>
            <person name="Guy L."/>
            <person name="Ettema T.J."/>
        </authorList>
    </citation>
    <scope>NUCLEOTIDE SEQUENCE</scope>
</reference>
<accession>A0A0F9IHY6</accession>
<evidence type="ECO:0000313" key="1">
    <source>
        <dbReference type="EMBL" id="KKL93425.1"/>
    </source>
</evidence>
<sequence length="668" mass="70750">VAEIIWCSGLGAAGLWVVFSTSGASKISTDGITWTDQDPGVTGYAATGYSTAYDLVQNRLVVVDSNVAGFTDDGINWTDSTTVPAGTWTRVVWSPSAGLFVASENSGGPNDSFMTSPDGVTWTERTVTAASEGWGTIASGSGTISNEQSENTARLAVTPGQQITAQVFAQTNGLGANVGITWHGIADALLQTDLGDSPITGVSTAYRRVSATAIAPDGALTCSVVLNVSGTGDAVFFDNVTISHTDPVTISLLLFKATQAAAGFSDSFEPTWPTVVGNTVVDNEVTWEGVPANRVQWQAFPILVSGASEPTFPAIVGGEVADNTISWRAATRRVEDPNCPNTAAVAITASKIFAGDKDIIPFSATVNPLDWTTRDDAGYIPFGLNTYGSEPVSALGIYRSNLVAFNSKAFQMWQVDEDPANFAILDAVPVGSPYYKSSSPVSNDLVFLTAEGIRSMGIAGASTNLQAGFFGKQIDPLVKAAIAGMGDVDGIISLFFPGAGQYWLIFGTEAFVLTINGGKADMSWSRYVFPSAITDWTINDTDLYLRSGDKIWHFDDSVTIDDSGGANVTFEGNIWWPYLDFGALGVTKNMIGFDIVADGTFTVSIGYNQKDDTQFTTPYSIVGDTLTGDIIPMPVSAPSFQLRLVFAGNEAWEWSATALHLQDFRSTS</sequence>
<dbReference type="EMBL" id="LAZR01019190">
    <property type="protein sequence ID" value="KKL93425.1"/>
    <property type="molecule type" value="Genomic_DNA"/>
</dbReference>
<name>A0A0F9IHY6_9ZZZZ</name>
<feature type="non-terminal residue" evidence="1">
    <location>
        <position position="1"/>
    </location>
</feature>